<gene>
    <name evidence="8" type="ORF">HHU08_14730</name>
</gene>
<keyword evidence="4 6" id="KW-1133">Transmembrane helix</keyword>
<sequence>MQTAEYLQGKKQQELTVYRILFAISLGHFLNDCMQSVVPALFPVIQQSMGFNYTQIGWIAFTLNITSSILQPFFGVLADKRPTPYLLPIAMFSSLIGMFGLALAPNFYLVLVSVLFIGFGSAIFHPEGSRVSYMAAGAKRGLAQSIYQVGGNAGQSLAPVFTAFIFVRTGQFGTIWFTLLATIGIIVLFQVSTWYKKELYIRNPQKKQQTKRAFVVNKEIIVAVCLLIFLVFARSWYGAGISNFLHFYLIEKFGLSIENAQIFVFVFLLAGVIGTFLGGPLADRFGKRTILLFSLVGSAPFALLLPHMPFWLIGPLLFIIGFILQSSFSVTVVYAQELLPGMIGLVSGLIVGLAFGMGALGAVIFGVIGDAFSLQAIMIICSMLPLLGILTYLLPSDKRVSEIHSTLK</sequence>
<accession>A0A7Y0K9A3</accession>
<comment type="caution">
    <text evidence="8">The sequence shown here is derived from an EMBL/GenBank/DDBJ whole genome shotgun (WGS) entry which is preliminary data.</text>
</comment>
<dbReference type="InterPro" id="IPR011701">
    <property type="entry name" value="MFS"/>
</dbReference>
<keyword evidence="5 6" id="KW-0472">Membrane</keyword>
<evidence type="ECO:0000256" key="4">
    <source>
        <dbReference type="ARBA" id="ARBA00022989"/>
    </source>
</evidence>
<feature type="transmembrane region" description="Helical" evidence="6">
    <location>
        <begin position="20"/>
        <end position="44"/>
    </location>
</feature>
<dbReference type="EMBL" id="JABBPK010000001">
    <property type="protein sequence ID" value="NMO78239.1"/>
    <property type="molecule type" value="Genomic_DNA"/>
</dbReference>
<dbReference type="GO" id="GO:0022857">
    <property type="term" value="F:transmembrane transporter activity"/>
    <property type="evidence" value="ECO:0007669"/>
    <property type="project" value="InterPro"/>
</dbReference>
<feature type="transmembrane region" description="Helical" evidence="6">
    <location>
        <begin position="289"/>
        <end position="306"/>
    </location>
</feature>
<feature type="transmembrane region" description="Helical" evidence="6">
    <location>
        <begin position="342"/>
        <end position="368"/>
    </location>
</feature>
<feature type="transmembrane region" description="Helical" evidence="6">
    <location>
        <begin position="107"/>
        <end position="125"/>
    </location>
</feature>
<dbReference type="PROSITE" id="PS50850">
    <property type="entry name" value="MFS"/>
    <property type="match status" value="1"/>
</dbReference>
<proteinExistence type="predicted"/>
<dbReference type="RefSeq" id="WP_169188772.1">
    <property type="nucleotide sequence ID" value="NZ_JABBPK010000001.1"/>
</dbReference>
<dbReference type="InterPro" id="IPR022324">
    <property type="entry name" value="Bacilysin_exporter_BacE_put"/>
</dbReference>
<evidence type="ECO:0000256" key="5">
    <source>
        <dbReference type="ARBA" id="ARBA00023136"/>
    </source>
</evidence>
<dbReference type="InterPro" id="IPR036259">
    <property type="entry name" value="MFS_trans_sf"/>
</dbReference>
<evidence type="ECO:0000256" key="1">
    <source>
        <dbReference type="ARBA" id="ARBA00004651"/>
    </source>
</evidence>
<feature type="transmembrane region" description="Helical" evidence="6">
    <location>
        <begin position="85"/>
        <end position="101"/>
    </location>
</feature>
<feature type="transmembrane region" description="Helical" evidence="6">
    <location>
        <begin position="257"/>
        <end position="277"/>
    </location>
</feature>
<evidence type="ECO:0000259" key="7">
    <source>
        <dbReference type="PROSITE" id="PS50850"/>
    </source>
</evidence>
<feature type="domain" description="Major facilitator superfamily (MFS) profile" evidence="7">
    <location>
        <begin position="20"/>
        <end position="399"/>
    </location>
</feature>
<dbReference type="GO" id="GO:0005886">
    <property type="term" value="C:plasma membrane"/>
    <property type="evidence" value="ECO:0007669"/>
    <property type="project" value="UniProtKB-SubCell"/>
</dbReference>
<reference evidence="8 9" key="1">
    <citation type="submission" date="2020-04" db="EMBL/GenBank/DDBJ databases">
        <title>Bacillus sp. UniB3 isolated from commercial digestive syrup.</title>
        <authorList>
            <person name="Thorat V."/>
            <person name="Kirdat K."/>
            <person name="Tiwarekar B."/>
            <person name="Yadav A."/>
        </authorList>
    </citation>
    <scope>NUCLEOTIDE SEQUENCE [LARGE SCALE GENOMIC DNA]</scope>
    <source>
        <strain evidence="8 9">UniB3</strain>
    </source>
</reference>
<feature type="transmembrane region" description="Helical" evidence="6">
    <location>
        <begin position="374"/>
        <end position="394"/>
    </location>
</feature>
<feature type="transmembrane region" description="Helical" evidence="6">
    <location>
        <begin position="146"/>
        <end position="167"/>
    </location>
</feature>
<dbReference type="Pfam" id="PF07690">
    <property type="entry name" value="MFS_1"/>
    <property type="match status" value="1"/>
</dbReference>
<dbReference type="Gene3D" id="1.20.1250.20">
    <property type="entry name" value="MFS general substrate transporter like domains"/>
    <property type="match status" value="2"/>
</dbReference>
<dbReference type="InterPro" id="IPR020846">
    <property type="entry name" value="MFS_dom"/>
</dbReference>
<evidence type="ECO:0000256" key="3">
    <source>
        <dbReference type="ARBA" id="ARBA00022692"/>
    </source>
</evidence>
<keyword evidence="3 6" id="KW-0812">Transmembrane</keyword>
<name>A0A7Y0K9A3_9BACI</name>
<feature type="transmembrane region" description="Helical" evidence="6">
    <location>
        <begin position="173"/>
        <end position="195"/>
    </location>
</feature>
<evidence type="ECO:0000256" key="6">
    <source>
        <dbReference type="SAM" id="Phobius"/>
    </source>
</evidence>
<feature type="transmembrane region" description="Helical" evidence="6">
    <location>
        <begin position="216"/>
        <end position="237"/>
    </location>
</feature>
<comment type="subcellular location">
    <subcellularLocation>
        <location evidence="1">Cell membrane</location>
        <topology evidence="1">Multi-pass membrane protein</topology>
    </subcellularLocation>
</comment>
<feature type="transmembrane region" description="Helical" evidence="6">
    <location>
        <begin position="56"/>
        <end position="78"/>
    </location>
</feature>
<organism evidence="8 9">
    <name type="scientific">Niallia alba</name>
    <dbReference type="NCBI Taxonomy" id="2729105"/>
    <lineage>
        <taxon>Bacteria</taxon>
        <taxon>Bacillati</taxon>
        <taxon>Bacillota</taxon>
        <taxon>Bacilli</taxon>
        <taxon>Bacillales</taxon>
        <taxon>Bacillaceae</taxon>
        <taxon>Niallia</taxon>
    </lineage>
</organism>
<evidence type="ECO:0000256" key="2">
    <source>
        <dbReference type="ARBA" id="ARBA00022448"/>
    </source>
</evidence>
<keyword evidence="9" id="KW-1185">Reference proteome</keyword>
<evidence type="ECO:0000313" key="9">
    <source>
        <dbReference type="Proteomes" id="UP000588491"/>
    </source>
</evidence>
<keyword evidence="2" id="KW-0813">Transport</keyword>
<dbReference type="PRINTS" id="PR01988">
    <property type="entry name" value="EXPORTERBACE"/>
</dbReference>
<feature type="transmembrane region" description="Helical" evidence="6">
    <location>
        <begin position="312"/>
        <end position="335"/>
    </location>
</feature>
<dbReference type="AlphaFoldDB" id="A0A7Y0K9A3"/>
<dbReference type="PANTHER" id="PTHR43129">
    <property type="entry name" value="FOSMIDOMYCIN RESISTANCE PROTEIN"/>
    <property type="match status" value="1"/>
</dbReference>
<dbReference type="Proteomes" id="UP000588491">
    <property type="component" value="Unassembled WGS sequence"/>
</dbReference>
<protein>
    <submittedName>
        <fullName evidence="8">MFS transporter</fullName>
    </submittedName>
</protein>
<dbReference type="SUPFAM" id="SSF103473">
    <property type="entry name" value="MFS general substrate transporter"/>
    <property type="match status" value="1"/>
</dbReference>
<evidence type="ECO:0000313" key="8">
    <source>
        <dbReference type="EMBL" id="NMO78239.1"/>
    </source>
</evidence>
<dbReference type="CDD" id="cd17478">
    <property type="entry name" value="MFS_FsR"/>
    <property type="match status" value="1"/>
</dbReference>
<dbReference type="PANTHER" id="PTHR43129:SF1">
    <property type="entry name" value="FOSMIDOMYCIN RESISTANCE PROTEIN"/>
    <property type="match status" value="1"/>
</dbReference>